<reference evidence="2" key="1">
    <citation type="submission" date="2023-10" db="EMBL/GenBank/DDBJ databases">
        <title>Genome assemblies of two species of porcelain crab, Petrolisthes cinctipes and Petrolisthes manimaculis (Anomura: Porcellanidae).</title>
        <authorList>
            <person name="Angst P."/>
        </authorList>
    </citation>
    <scope>NUCLEOTIDE SEQUENCE</scope>
    <source>
        <strain evidence="2">PB745_01</strain>
        <tissue evidence="2">Gill</tissue>
    </source>
</reference>
<gene>
    <name evidence="2" type="ORF">Pcinc_036342</name>
</gene>
<proteinExistence type="predicted"/>
<dbReference type="EMBL" id="JAWQEG010005610">
    <property type="protein sequence ID" value="KAK3857403.1"/>
    <property type="molecule type" value="Genomic_DNA"/>
</dbReference>
<protein>
    <submittedName>
        <fullName evidence="2">Uncharacterized protein</fullName>
    </submittedName>
</protein>
<feature type="region of interest" description="Disordered" evidence="1">
    <location>
        <begin position="1"/>
        <end position="21"/>
    </location>
</feature>
<dbReference type="Proteomes" id="UP001286313">
    <property type="component" value="Unassembled WGS sequence"/>
</dbReference>
<name>A0AAE1BVW0_PETCI</name>
<dbReference type="AlphaFoldDB" id="A0AAE1BVW0"/>
<organism evidence="2 3">
    <name type="scientific">Petrolisthes cinctipes</name>
    <name type="common">Flat porcelain crab</name>
    <dbReference type="NCBI Taxonomy" id="88211"/>
    <lineage>
        <taxon>Eukaryota</taxon>
        <taxon>Metazoa</taxon>
        <taxon>Ecdysozoa</taxon>
        <taxon>Arthropoda</taxon>
        <taxon>Crustacea</taxon>
        <taxon>Multicrustacea</taxon>
        <taxon>Malacostraca</taxon>
        <taxon>Eumalacostraca</taxon>
        <taxon>Eucarida</taxon>
        <taxon>Decapoda</taxon>
        <taxon>Pleocyemata</taxon>
        <taxon>Anomura</taxon>
        <taxon>Galatheoidea</taxon>
        <taxon>Porcellanidae</taxon>
        <taxon>Petrolisthes</taxon>
    </lineage>
</organism>
<evidence type="ECO:0000256" key="1">
    <source>
        <dbReference type="SAM" id="MobiDB-lite"/>
    </source>
</evidence>
<evidence type="ECO:0000313" key="2">
    <source>
        <dbReference type="EMBL" id="KAK3857403.1"/>
    </source>
</evidence>
<evidence type="ECO:0000313" key="3">
    <source>
        <dbReference type="Proteomes" id="UP001286313"/>
    </source>
</evidence>
<accession>A0AAE1BVW0</accession>
<sequence length="168" mass="18465">MEGGGGMEGVGEVEEERVRGTPTPYPFYPLTARYPYHPTPFIPSQLGPLFPLPLLYTTARYPYTLPLLSPHSQVLSSPYPSIPSQSGTPTPYPFYPLTARTPLPPTFSIPHSQVPLHPTPSIHHSQVPLHPTPSIPSQLGPLFLLYPPLTRYPPPTPTMHLPSPLPLP</sequence>
<keyword evidence="3" id="KW-1185">Reference proteome</keyword>
<comment type="caution">
    <text evidence="2">The sequence shown here is derived from an EMBL/GenBank/DDBJ whole genome shotgun (WGS) entry which is preliminary data.</text>
</comment>